<reference evidence="2" key="1">
    <citation type="journal article" date="2019" name="Int. J. Syst. Evol. Microbiol.">
        <title>The Global Catalogue of Microorganisms (GCM) 10K type strain sequencing project: providing services to taxonomists for standard genome sequencing and annotation.</title>
        <authorList>
            <consortium name="The Broad Institute Genomics Platform"/>
            <consortium name="The Broad Institute Genome Sequencing Center for Infectious Disease"/>
            <person name="Wu L."/>
            <person name="Ma J."/>
        </authorList>
    </citation>
    <scope>NUCLEOTIDE SEQUENCE [LARGE SCALE GENOMIC DNA]</scope>
    <source>
        <strain evidence="2">JCM 14370</strain>
    </source>
</reference>
<evidence type="ECO:0000313" key="2">
    <source>
        <dbReference type="Proteomes" id="UP000632222"/>
    </source>
</evidence>
<evidence type="ECO:0000313" key="1">
    <source>
        <dbReference type="EMBL" id="GGJ55902.1"/>
    </source>
</evidence>
<organism evidence="1 2">
    <name type="scientific">Deinococcus roseus</name>
    <dbReference type="NCBI Taxonomy" id="392414"/>
    <lineage>
        <taxon>Bacteria</taxon>
        <taxon>Thermotogati</taxon>
        <taxon>Deinococcota</taxon>
        <taxon>Deinococci</taxon>
        <taxon>Deinococcales</taxon>
        <taxon>Deinococcaceae</taxon>
        <taxon>Deinococcus</taxon>
    </lineage>
</organism>
<dbReference type="RefSeq" id="WP_229684943.1">
    <property type="nucleotide sequence ID" value="NZ_BMOD01000034.1"/>
</dbReference>
<accession>A0ABQ2DHU8</accession>
<dbReference type="EMBL" id="BMOD01000034">
    <property type="protein sequence ID" value="GGJ55902.1"/>
    <property type="molecule type" value="Genomic_DNA"/>
</dbReference>
<name>A0ABQ2DHU8_9DEIO</name>
<evidence type="ECO:0008006" key="3">
    <source>
        <dbReference type="Google" id="ProtNLM"/>
    </source>
</evidence>
<proteinExistence type="predicted"/>
<dbReference type="Proteomes" id="UP000632222">
    <property type="component" value="Unassembled WGS sequence"/>
</dbReference>
<gene>
    <name evidence="1" type="ORF">GCM10008938_47580</name>
</gene>
<keyword evidence="2" id="KW-1185">Reference proteome</keyword>
<sequence>MLKGLALLNRTEPKDAYDVHYVIRHHPEGPEALGEKCQGLLHDPLAVQAYQAIEEKFLHLDSRGPGDVVDFLQGRDPGVDEDFLRLDAQRQVRLWVEGMKK</sequence>
<protein>
    <recommendedName>
        <fullName evidence="3">EthD domain-containing protein</fullName>
    </recommendedName>
</protein>
<comment type="caution">
    <text evidence="1">The sequence shown here is derived from an EMBL/GenBank/DDBJ whole genome shotgun (WGS) entry which is preliminary data.</text>
</comment>